<evidence type="ECO:0000256" key="3">
    <source>
        <dbReference type="ARBA" id="ARBA00022827"/>
    </source>
</evidence>
<dbReference type="PRINTS" id="PR00420">
    <property type="entry name" value="RNGMNOXGNASE"/>
</dbReference>
<dbReference type="Pfam" id="PF01494">
    <property type="entry name" value="FAD_binding_3"/>
    <property type="match status" value="1"/>
</dbReference>
<evidence type="ECO:0000313" key="7">
    <source>
        <dbReference type="EMBL" id="KAF2404594.1"/>
    </source>
</evidence>
<feature type="domain" description="FAD-binding" evidence="6">
    <location>
        <begin position="131"/>
        <end position="350"/>
    </location>
</feature>
<dbReference type="InterPro" id="IPR002938">
    <property type="entry name" value="FAD-bd"/>
</dbReference>
<dbReference type="AlphaFoldDB" id="A0A6G1I8U1"/>
<comment type="similarity">
    <text evidence="1">Belongs to the paxM FAD-dependent monooxygenase family.</text>
</comment>
<keyword evidence="4" id="KW-0560">Oxidoreductase</keyword>
<gene>
    <name evidence="7" type="ORF">EJ06DRAFT_526680</name>
</gene>
<accession>A0A6G1I8U1</accession>
<dbReference type="EMBL" id="ML996688">
    <property type="protein sequence ID" value="KAF2404594.1"/>
    <property type="molecule type" value="Genomic_DNA"/>
</dbReference>
<evidence type="ECO:0000256" key="2">
    <source>
        <dbReference type="ARBA" id="ARBA00022630"/>
    </source>
</evidence>
<dbReference type="Gene3D" id="3.50.50.60">
    <property type="entry name" value="FAD/NAD(P)-binding domain"/>
    <property type="match status" value="1"/>
</dbReference>
<dbReference type="SUPFAM" id="SSF51905">
    <property type="entry name" value="FAD/NAD(P)-binding domain"/>
    <property type="match status" value="1"/>
</dbReference>
<protein>
    <submittedName>
        <fullName evidence="7">Extracellular salicylate hydroxylase/monooxygenase</fullName>
    </submittedName>
</protein>
<dbReference type="Proteomes" id="UP000799640">
    <property type="component" value="Unassembled WGS sequence"/>
</dbReference>
<dbReference type="InterPro" id="IPR036188">
    <property type="entry name" value="FAD/NAD-bd_sf"/>
</dbReference>
<dbReference type="GO" id="GO:0071949">
    <property type="term" value="F:FAD binding"/>
    <property type="evidence" value="ECO:0007669"/>
    <property type="project" value="InterPro"/>
</dbReference>
<evidence type="ECO:0000256" key="5">
    <source>
        <dbReference type="ARBA" id="ARBA00023033"/>
    </source>
</evidence>
<reference evidence="7" key="1">
    <citation type="journal article" date="2020" name="Stud. Mycol.">
        <title>101 Dothideomycetes genomes: a test case for predicting lifestyles and emergence of pathogens.</title>
        <authorList>
            <person name="Haridas S."/>
            <person name="Albert R."/>
            <person name="Binder M."/>
            <person name="Bloem J."/>
            <person name="Labutti K."/>
            <person name="Salamov A."/>
            <person name="Andreopoulos B."/>
            <person name="Baker S."/>
            <person name="Barry K."/>
            <person name="Bills G."/>
            <person name="Bluhm B."/>
            <person name="Cannon C."/>
            <person name="Castanera R."/>
            <person name="Culley D."/>
            <person name="Daum C."/>
            <person name="Ezra D."/>
            <person name="Gonzalez J."/>
            <person name="Henrissat B."/>
            <person name="Kuo A."/>
            <person name="Liang C."/>
            <person name="Lipzen A."/>
            <person name="Lutzoni F."/>
            <person name="Magnuson J."/>
            <person name="Mondo S."/>
            <person name="Nolan M."/>
            <person name="Ohm R."/>
            <person name="Pangilinan J."/>
            <person name="Park H.-J."/>
            <person name="Ramirez L."/>
            <person name="Alfaro M."/>
            <person name="Sun H."/>
            <person name="Tritt A."/>
            <person name="Yoshinaga Y."/>
            <person name="Zwiers L.-H."/>
            <person name="Turgeon B."/>
            <person name="Goodwin S."/>
            <person name="Spatafora J."/>
            <person name="Crous P."/>
            <person name="Grigoriev I."/>
        </authorList>
    </citation>
    <scope>NUCLEOTIDE SEQUENCE</scope>
    <source>
        <strain evidence="7">CBS 262.69</strain>
    </source>
</reference>
<dbReference type="OrthoDB" id="16820at2759"/>
<proteinExistence type="inferred from homology"/>
<dbReference type="PANTHER" id="PTHR13789">
    <property type="entry name" value="MONOOXYGENASE"/>
    <property type="match status" value="1"/>
</dbReference>
<keyword evidence="3" id="KW-0274">FAD</keyword>
<evidence type="ECO:0000256" key="1">
    <source>
        <dbReference type="ARBA" id="ARBA00007992"/>
    </source>
</evidence>
<evidence type="ECO:0000259" key="6">
    <source>
        <dbReference type="Pfam" id="PF01494"/>
    </source>
</evidence>
<sequence>MNIIIVGGGVSGLSTYLLLQKHLPASLSSRITIYERHHPHATTDTSEATASSFGELSSSTAIVGGGLGISANGMRALRTLDQQLYDAVVAQGYVCENFCFRAARGWRLGLSPTGDKRNPQEWCVASSRHGLWECLRDAAGKDVIQYRAVLEVKIGEAGKPVVRFVDGEEEEADLVIGADGVRSVVKKGVFGEVDQAQYPIVYENQIGVGGFVDYTPPAALLEEKSMVFTFGANGFFGYSPTSPTSLMWWSTCEAAQVPEETRISVEDMRAQLKQRHSKWKDPIIQEIINKCDVESIYPVWTTPPLPHWGQDGLLLVGDAAHALNPTSGQGSSQALEDATTLVLLLKLYLGQSGETGGEGELSVREAINLASKTYYEVRGPRVRNIADRTKQLSARKGDQGLIEEMIGYFFFWMIIKFPSIGKKIFGDVNQELYHWDAAEEIDKVLKQRDEAR</sequence>
<dbReference type="InterPro" id="IPR050493">
    <property type="entry name" value="FAD-dep_Monooxygenase_BioMet"/>
</dbReference>
<evidence type="ECO:0000256" key="4">
    <source>
        <dbReference type="ARBA" id="ARBA00023002"/>
    </source>
</evidence>
<dbReference type="GO" id="GO:0004497">
    <property type="term" value="F:monooxygenase activity"/>
    <property type="evidence" value="ECO:0007669"/>
    <property type="project" value="UniProtKB-KW"/>
</dbReference>
<keyword evidence="2" id="KW-0285">Flavoprotein</keyword>
<organism evidence="7 8">
    <name type="scientific">Trichodelitschia bisporula</name>
    <dbReference type="NCBI Taxonomy" id="703511"/>
    <lineage>
        <taxon>Eukaryota</taxon>
        <taxon>Fungi</taxon>
        <taxon>Dikarya</taxon>
        <taxon>Ascomycota</taxon>
        <taxon>Pezizomycotina</taxon>
        <taxon>Dothideomycetes</taxon>
        <taxon>Dothideomycetes incertae sedis</taxon>
        <taxon>Phaeotrichales</taxon>
        <taxon>Phaeotrichaceae</taxon>
        <taxon>Trichodelitschia</taxon>
    </lineage>
</organism>
<keyword evidence="5 7" id="KW-0503">Monooxygenase</keyword>
<evidence type="ECO:0000313" key="8">
    <source>
        <dbReference type="Proteomes" id="UP000799640"/>
    </source>
</evidence>
<dbReference type="PANTHER" id="PTHR13789:SF309">
    <property type="entry name" value="PUTATIVE (AFU_ORTHOLOGUE AFUA_6G14510)-RELATED"/>
    <property type="match status" value="1"/>
</dbReference>
<keyword evidence="8" id="KW-1185">Reference proteome</keyword>
<name>A0A6G1I8U1_9PEZI</name>